<evidence type="ECO:0000256" key="1">
    <source>
        <dbReference type="ARBA" id="ARBA00022448"/>
    </source>
</evidence>
<keyword evidence="7" id="KW-1185">Reference proteome</keyword>
<dbReference type="Pfam" id="PF00127">
    <property type="entry name" value="Copper-bind"/>
    <property type="match status" value="1"/>
</dbReference>
<dbReference type="InterPro" id="IPR028871">
    <property type="entry name" value="BlueCu_1_BS"/>
</dbReference>
<dbReference type="Gene3D" id="2.60.40.420">
    <property type="entry name" value="Cupredoxins - blue copper proteins"/>
    <property type="match status" value="1"/>
</dbReference>
<evidence type="ECO:0000256" key="2">
    <source>
        <dbReference type="ARBA" id="ARBA00022723"/>
    </source>
</evidence>
<accession>A0ABN1MSI9</accession>
<dbReference type="PANTHER" id="PTHR38439">
    <property type="entry name" value="AURACYANIN-B"/>
    <property type="match status" value="1"/>
</dbReference>
<dbReference type="RefSeq" id="WP_343787829.1">
    <property type="nucleotide sequence ID" value="NZ_BAAAFH010000011.1"/>
</dbReference>
<dbReference type="CDD" id="cd13922">
    <property type="entry name" value="Azurin"/>
    <property type="match status" value="1"/>
</dbReference>
<feature type="domain" description="Blue (type 1) copper" evidence="5">
    <location>
        <begin position="53"/>
        <end position="172"/>
    </location>
</feature>
<evidence type="ECO:0000256" key="4">
    <source>
        <dbReference type="ARBA" id="ARBA00023008"/>
    </source>
</evidence>
<dbReference type="PROSITE" id="PS00196">
    <property type="entry name" value="COPPER_BLUE"/>
    <property type="match status" value="1"/>
</dbReference>
<dbReference type="PANTHER" id="PTHR38439:SF2">
    <property type="entry name" value="OUTER MEMBRANE PROTEIN H.8"/>
    <property type="match status" value="1"/>
</dbReference>
<comment type="caution">
    <text evidence="6">The sequence shown here is derived from an EMBL/GenBank/DDBJ whole genome shotgun (WGS) entry which is preliminary data.</text>
</comment>
<evidence type="ECO:0000259" key="5">
    <source>
        <dbReference type="Pfam" id="PF00127"/>
    </source>
</evidence>
<dbReference type="InterPro" id="IPR000923">
    <property type="entry name" value="BlueCu_1"/>
</dbReference>
<dbReference type="SUPFAM" id="SSF49503">
    <property type="entry name" value="Cupredoxins"/>
    <property type="match status" value="1"/>
</dbReference>
<reference evidence="6 7" key="1">
    <citation type="journal article" date="2019" name="Int. J. Syst. Evol. Microbiol.">
        <title>The Global Catalogue of Microorganisms (GCM) 10K type strain sequencing project: providing services to taxonomists for standard genome sequencing and annotation.</title>
        <authorList>
            <consortium name="The Broad Institute Genomics Platform"/>
            <consortium name="The Broad Institute Genome Sequencing Center for Infectious Disease"/>
            <person name="Wu L."/>
            <person name="Ma J."/>
        </authorList>
    </citation>
    <scope>NUCLEOTIDE SEQUENCE [LARGE SCALE GENOMIC DNA]</scope>
    <source>
        <strain evidence="6 7">JCM 16083</strain>
    </source>
</reference>
<sequence>MKITLFTSVLFIGVTILVSCNSENNKQDVSKEKPVEISETRKNGFENDTIKVILNSNDKMRFDKARIVVREHSTIVLTLNHTGTMPVTAMGHNFVLLAKGTSISKFANDAFEADKNQYIPSNQKNNIIAYTDLIGGGETSTITFQAPEKGVYDFICSFPGHYSIMKGKFVVE</sequence>
<dbReference type="InterPro" id="IPR014068">
    <property type="entry name" value="Azurin"/>
</dbReference>
<keyword evidence="3" id="KW-0249">Electron transport</keyword>
<evidence type="ECO:0000313" key="6">
    <source>
        <dbReference type="EMBL" id="GAA0875891.1"/>
    </source>
</evidence>
<dbReference type="PROSITE" id="PS51257">
    <property type="entry name" value="PROKAR_LIPOPROTEIN"/>
    <property type="match status" value="1"/>
</dbReference>
<evidence type="ECO:0000313" key="7">
    <source>
        <dbReference type="Proteomes" id="UP001501126"/>
    </source>
</evidence>
<name>A0ABN1MSI9_9FLAO</name>
<protein>
    <recommendedName>
        <fullName evidence="5">Blue (type 1) copper domain-containing protein</fullName>
    </recommendedName>
</protein>
<proteinExistence type="predicted"/>
<gene>
    <name evidence="6" type="ORF">GCM10009118_23000</name>
</gene>
<keyword evidence="4" id="KW-0186">Copper</keyword>
<organism evidence="6 7">
    <name type="scientific">Wandonia haliotis</name>
    <dbReference type="NCBI Taxonomy" id="574963"/>
    <lineage>
        <taxon>Bacteria</taxon>
        <taxon>Pseudomonadati</taxon>
        <taxon>Bacteroidota</taxon>
        <taxon>Flavobacteriia</taxon>
        <taxon>Flavobacteriales</taxon>
        <taxon>Crocinitomicaceae</taxon>
        <taxon>Wandonia</taxon>
    </lineage>
</organism>
<evidence type="ECO:0000256" key="3">
    <source>
        <dbReference type="ARBA" id="ARBA00022982"/>
    </source>
</evidence>
<dbReference type="EMBL" id="BAAAFH010000011">
    <property type="protein sequence ID" value="GAA0875891.1"/>
    <property type="molecule type" value="Genomic_DNA"/>
</dbReference>
<dbReference type="InterPro" id="IPR008972">
    <property type="entry name" value="Cupredoxin"/>
</dbReference>
<dbReference type="InterPro" id="IPR050845">
    <property type="entry name" value="Cu-binding_ET"/>
</dbReference>
<keyword evidence="1" id="KW-0813">Transport</keyword>
<dbReference type="Proteomes" id="UP001501126">
    <property type="component" value="Unassembled WGS sequence"/>
</dbReference>
<keyword evidence="2" id="KW-0479">Metal-binding</keyword>